<feature type="transmembrane region" description="Helical" evidence="9">
    <location>
        <begin position="20"/>
        <end position="40"/>
    </location>
</feature>
<dbReference type="Proteomes" id="UP001486565">
    <property type="component" value="Chromosome"/>
</dbReference>
<accession>A0ABZ2Y1K7</accession>
<dbReference type="Gene3D" id="3.30.450.20">
    <property type="entry name" value="PAS domain"/>
    <property type="match status" value="2"/>
</dbReference>
<feature type="domain" description="HAMP" evidence="10">
    <location>
        <begin position="321"/>
        <end position="373"/>
    </location>
</feature>
<dbReference type="SUPFAM" id="SSF55874">
    <property type="entry name" value="ATPase domain of HSP90 chaperone/DNA topoisomerase II/histidine kinase"/>
    <property type="match status" value="1"/>
</dbReference>
<dbReference type="InterPro" id="IPR050640">
    <property type="entry name" value="Bact_2-comp_sensor_kinase"/>
</dbReference>
<feature type="transmembrane region" description="Helical" evidence="9">
    <location>
        <begin position="299"/>
        <end position="321"/>
    </location>
</feature>
<keyword evidence="3" id="KW-0597">Phosphoprotein</keyword>
<dbReference type="PROSITE" id="PS50885">
    <property type="entry name" value="HAMP"/>
    <property type="match status" value="1"/>
</dbReference>
<dbReference type="Gene3D" id="3.30.565.10">
    <property type="entry name" value="Histidine kinase-like ATPase, C-terminal domain"/>
    <property type="match status" value="1"/>
</dbReference>
<evidence type="ECO:0000256" key="5">
    <source>
        <dbReference type="ARBA" id="ARBA00022692"/>
    </source>
</evidence>
<dbReference type="InterPro" id="IPR010559">
    <property type="entry name" value="Sig_transdc_His_kin_internal"/>
</dbReference>
<keyword evidence="12" id="KW-1185">Reference proteome</keyword>
<evidence type="ECO:0000256" key="6">
    <source>
        <dbReference type="ARBA" id="ARBA00022777"/>
    </source>
</evidence>
<evidence type="ECO:0000256" key="2">
    <source>
        <dbReference type="ARBA" id="ARBA00022475"/>
    </source>
</evidence>
<evidence type="ECO:0000313" key="11">
    <source>
        <dbReference type="EMBL" id="WZL69213.1"/>
    </source>
</evidence>
<dbReference type="Pfam" id="PF02518">
    <property type="entry name" value="HATPase_c"/>
    <property type="match status" value="1"/>
</dbReference>
<evidence type="ECO:0000256" key="1">
    <source>
        <dbReference type="ARBA" id="ARBA00004651"/>
    </source>
</evidence>
<keyword evidence="5 9" id="KW-0812">Transmembrane</keyword>
<dbReference type="Pfam" id="PF00672">
    <property type="entry name" value="HAMP"/>
    <property type="match status" value="1"/>
</dbReference>
<gene>
    <name evidence="11" type="ORF">QBE51_10445</name>
</gene>
<dbReference type="InterPro" id="IPR003594">
    <property type="entry name" value="HATPase_dom"/>
</dbReference>
<organism evidence="11 12">
    <name type="scientific">Defluviitalea saccharophila</name>
    <dbReference type="NCBI Taxonomy" id="879970"/>
    <lineage>
        <taxon>Bacteria</taxon>
        <taxon>Bacillati</taxon>
        <taxon>Bacillota</taxon>
        <taxon>Clostridia</taxon>
        <taxon>Lachnospirales</taxon>
        <taxon>Defluviitaleaceae</taxon>
        <taxon>Defluviitalea</taxon>
    </lineage>
</organism>
<dbReference type="PANTHER" id="PTHR34220">
    <property type="entry name" value="SENSOR HISTIDINE KINASE YPDA"/>
    <property type="match status" value="1"/>
</dbReference>
<comment type="subcellular location">
    <subcellularLocation>
        <location evidence="1">Cell membrane</location>
        <topology evidence="1">Multi-pass membrane protein</topology>
    </subcellularLocation>
</comment>
<keyword evidence="4 11" id="KW-0808">Transferase</keyword>
<keyword evidence="2" id="KW-1003">Cell membrane</keyword>
<protein>
    <submittedName>
        <fullName evidence="11">Sensor histidine kinase</fullName>
        <ecNumber evidence="11">2.7.13.3</ecNumber>
    </submittedName>
</protein>
<keyword evidence="7 9" id="KW-1133">Transmembrane helix</keyword>
<sequence>MGSSYSFFKKKGIRVQLLTYFISLIVLAVVVLSGVGSMLYSQAIQSESNLYTEQMISQIKTNIDSRIQEMENIIYFLSQDSRAIEFFAVHYGAGEEDLALRKDVKSILGRFEKIYPEIAGILIVNKNDLEISNNIQRIARDPLVSEKWYKKAVENPDTMHLFSKPIGRNIQGTKNYSADDVVCVVKAVKDAKTDEIMGVILIDLKLDIITQIIEQVQLGKKGFVFIMDEEGGIVYTPVNPITYRIKPEWLLDEKVIRIEKRIRGSSYQILSHYSDYTTWKTIGVFSLAENQQVISQINLYSFIIVILFIVLGILCATYFSASIAGPISKLKELMKKAEEGDLDVRFSNVNNNEIDELGFSFNHMIEKIKNLINLVYIEQKMKREAELKILEAQIKPHFLYNTLDTIQWMAQEHDAQDIVQMVNALTNLFRIGLNKGKELVTVKEELKHIESYLIIQMVRYEDKLKYEIEVEDDILNYNVLKIILQPIVENAIYHGIKARRGMGTIKITGKQIDKKLCFCVEDDGVGMLPEKVLEINEILQGKQSNENPCGYGMFNINERIKLAYGAEYGLVVNSTYGEGTRVEVWHPIIEA</sequence>
<evidence type="ECO:0000256" key="4">
    <source>
        <dbReference type="ARBA" id="ARBA00022679"/>
    </source>
</evidence>
<name>A0ABZ2Y1K7_9FIRM</name>
<dbReference type="EMBL" id="CP121687">
    <property type="protein sequence ID" value="WZL69213.1"/>
    <property type="molecule type" value="Genomic_DNA"/>
</dbReference>
<evidence type="ECO:0000313" key="12">
    <source>
        <dbReference type="Proteomes" id="UP001486565"/>
    </source>
</evidence>
<dbReference type="SMART" id="SM00304">
    <property type="entry name" value="HAMP"/>
    <property type="match status" value="1"/>
</dbReference>
<evidence type="ECO:0000256" key="3">
    <source>
        <dbReference type="ARBA" id="ARBA00022553"/>
    </source>
</evidence>
<dbReference type="EC" id="2.7.13.3" evidence="11"/>
<dbReference type="InterPro" id="IPR003660">
    <property type="entry name" value="HAMP_dom"/>
</dbReference>
<dbReference type="CDD" id="cd06225">
    <property type="entry name" value="HAMP"/>
    <property type="match status" value="1"/>
</dbReference>
<dbReference type="Pfam" id="PF06580">
    <property type="entry name" value="His_kinase"/>
    <property type="match status" value="1"/>
</dbReference>
<dbReference type="SMART" id="SM00387">
    <property type="entry name" value="HATPase_c"/>
    <property type="match status" value="1"/>
</dbReference>
<dbReference type="SUPFAM" id="SSF158472">
    <property type="entry name" value="HAMP domain-like"/>
    <property type="match status" value="1"/>
</dbReference>
<dbReference type="InterPro" id="IPR033479">
    <property type="entry name" value="dCache_1"/>
</dbReference>
<dbReference type="GO" id="GO:0004673">
    <property type="term" value="F:protein histidine kinase activity"/>
    <property type="evidence" value="ECO:0007669"/>
    <property type="project" value="UniProtKB-EC"/>
</dbReference>
<dbReference type="Gene3D" id="6.10.340.10">
    <property type="match status" value="1"/>
</dbReference>
<evidence type="ECO:0000256" key="8">
    <source>
        <dbReference type="ARBA" id="ARBA00023136"/>
    </source>
</evidence>
<keyword evidence="8 9" id="KW-0472">Membrane</keyword>
<evidence type="ECO:0000256" key="9">
    <source>
        <dbReference type="SAM" id="Phobius"/>
    </source>
</evidence>
<dbReference type="PANTHER" id="PTHR34220:SF7">
    <property type="entry name" value="SENSOR HISTIDINE KINASE YPDA"/>
    <property type="match status" value="1"/>
</dbReference>
<proteinExistence type="predicted"/>
<dbReference type="InterPro" id="IPR036890">
    <property type="entry name" value="HATPase_C_sf"/>
</dbReference>
<reference evidence="11 12" key="1">
    <citation type="submission" date="2023-03" db="EMBL/GenBank/DDBJ databases">
        <title>Novel Species.</title>
        <authorList>
            <person name="Ma S."/>
        </authorList>
    </citation>
    <scope>NUCLEOTIDE SEQUENCE [LARGE SCALE GENOMIC DNA]</scope>
    <source>
        <strain evidence="11 12">LIND6LT2</strain>
    </source>
</reference>
<keyword evidence="6 11" id="KW-0418">Kinase</keyword>
<evidence type="ECO:0000256" key="7">
    <source>
        <dbReference type="ARBA" id="ARBA00022989"/>
    </source>
</evidence>
<dbReference type="Pfam" id="PF02743">
    <property type="entry name" value="dCache_1"/>
    <property type="match status" value="1"/>
</dbReference>
<evidence type="ECO:0000259" key="10">
    <source>
        <dbReference type="PROSITE" id="PS50885"/>
    </source>
</evidence>
<dbReference type="RefSeq" id="WP_341876221.1">
    <property type="nucleotide sequence ID" value="NZ_CP121687.1"/>
</dbReference>